<dbReference type="SUPFAM" id="SSF53474">
    <property type="entry name" value="alpha/beta-Hydrolases"/>
    <property type="match status" value="1"/>
</dbReference>
<comment type="catalytic activity">
    <reaction evidence="5 7">
        <text>S-formylglutathione + H2O = formate + glutathione + H(+)</text>
        <dbReference type="Rhea" id="RHEA:14961"/>
        <dbReference type="ChEBI" id="CHEBI:15377"/>
        <dbReference type="ChEBI" id="CHEBI:15378"/>
        <dbReference type="ChEBI" id="CHEBI:15740"/>
        <dbReference type="ChEBI" id="CHEBI:57688"/>
        <dbReference type="ChEBI" id="CHEBI:57925"/>
        <dbReference type="EC" id="3.1.2.12"/>
    </reaction>
</comment>
<dbReference type="InterPro" id="IPR029058">
    <property type="entry name" value="AB_hydrolase_fold"/>
</dbReference>
<evidence type="ECO:0000256" key="4">
    <source>
        <dbReference type="ARBA" id="ARBA00022801"/>
    </source>
</evidence>
<evidence type="ECO:0000256" key="5">
    <source>
        <dbReference type="ARBA" id="ARBA00047590"/>
    </source>
</evidence>
<sequence length="277" mass="31030">MRQIESSTCFGGRQIRYRHDSETLNCTMSFGVYLPPAAEKNKVPFLIWLSGLTGRDNTFPFLAGAQRYAAERGIAIVTPDTSPRGEGVPDDPDGAYDFGLSAGFYLNATELPWQKNYHMYDYVVDEFSTLIVNELPIDSARQSIFGHSMGGHGAITIALKNPGRFRSVSAMAPICNPMDCPWGVKAFNNYLGPDRATWRQYDATKLVATSEERLPLLIDQGDEDEFLEEQLGLDELQSALSEYDYPATVRMRGGYDHGYYFVASFIGEHIDFHANYL</sequence>
<comment type="caution">
    <text evidence="8">The sequence shown here is derived from an EMBL/GenBank/DDBJ whole genome shotgun (WGS) entry which is preliminary data.</text>
</comment>
<dbReference type="GO" id="GO:0018738">
    <property type="term" value="F:S-formylglutathione hydrolase activity"/>
    <property type="evidence" value="ECO:0007669"/>
    <property type="project" value="UniProtKB-UniRule"/>
</dbReference>
<evidence type="ECO:0000256" key="3">
    <source>
        <dbReference type="ARBA" id="ARBA00022487"/>
    </source>
</evidence>
<name>F3L280_9GAMM</name>
<dbReference type="Proteomes" id="UP000005615">
    <property type="component" value="Unassembled WGS sequence"/>
</dbReference>
<evidence type="ECO:0000256" key="1">
    <source>
        <dbReference type="ARBA" id="ARBA00005622"/>
    </source>
</evidence>
<evidence type="ECO:0000313" key="8">
    <source>
        <dbReference type="EMBL" id="EGG29571.1"/>
    </source>
</evidence>
<dbReference type="Pfam" id="PF00756">
    <property type="entry name" value="Esterase"/>
    <property type="match status" value="1"/>
</dbReference>
<evidence type="ECO:0000256" key="7">
    <source>
        <dbReference type="RuleBase" id="RU363068"/>
    </source>
</evidence>
<dbReference type="AlphaFoldDB" id="F3L280"/>
<dbReference type="GO" id="GO:0046294">
    <property type="term" value="P:formaldehyde catabolic process"/>
    <property type="evidence" value="ECO:0007669"/>
    <property type="project" value="InterPro"/>
</dbReference>
<dbReference type="eggNOG" id="COG0627">
    <property type="taxonomic scope" value="Bacteria"/>
</dbReference>
<keyword evidence="9" id="KW-1185">Reference proteome</keyword>
<dbReference type="NCBIfam" id="TIGR02821">
    <property type="entry name" value="fghA_ester_D"/>
    <property type="match status" value="1"/>
</dbReference>
<dbReference type="Gene3D" id="3.40.50.1820">
    <property type="entry name" value="alpha/beta hydrolase"/>
    <property type="match status" value="1"/>
</dbReference>
<comment type="similarity">
    <text evidence="1 7">Belongs to the esterase D family.</text>
</comment>
<dbReference type="FunFam" id="3.40.50.1820:FF:000002">
    <property type="entry name" value="S-formylglutathione hydrolase"/>
    <property type="match status" value="1"/>
</dbReference>
<keyword evidence="3 7" id="KW-0719">Serine esterase</keyword>
<keyword evidence="4 7" id="KW-0378">Hydrolase</keyword>
<evidence type="ECO:0000256" key="2">
    <source>
        <dbReference type="ARBA" id="ARBA00012479"/>
    </source>
</evidence>
<gene>
    <name evidence="8" type="ORF">IMCC3088_1647</name>
</gene>
<dbReference type="PANTHER" id="PTHR10061">
    <property type="entry name" value="S-FORMYLGLUTATHIONE HYDROLASE"/>
    <property type="match status" value="1"/>
</dbReference>
<dbReference type="OrthoDB" id="9782200at2"/>
<dbReference type="InterPro" id="IPR000801">
    <property type="entry name" value="Esterase-like"/>
</dbReference>
<dbReference type="GO" id="GO:0005829">
    <property type="term" value="C:cytosol"/>
    <property type="evidence" value="ECO:0007669"/>
    <property type="project" value="TreeGrafter"/>
</dbReference>
<proteinExistence type="inferred from homology"/>
<dbReference type="InterPro" id="IPR014186">
    <property type="entry name" value="S-formylglutathione_hydrol"/>
</dbReference>
<dbReference type="PANTHER" id="PTHR10061:SF0">
    <property type="entry name" value="S-FORMYLGLUTATHIONE HYDROLASE"/>
    <property type="match status" value="1"/>
</dbReference>
<comment type="function">
    <text evidence="7">Serine hydrolase involved in the detoxification of formaldehyde.</text>
</comment>
<organism evidence="8 9">
    <name type="scientific">Aequoribacter fuscus</name>
    <dbReference type="NCBI Taxonomy" id="2518989"/>
    <lineage>
        <taxon>Bacteria</taxon>
        <taxon>Pseudomonadati</taxon>
        <taxon>Pseudomonadota</taxon>
        <taxon>Gammaproteobacteria</taxon>
        <taxon>Cellvibrionales</taxon>
        <taxon>Halieaceae</taxon>
        <taxon>Aequoribacter</taxon>
    </lineage>
</organism>
<dbReference type="RefSeq" id="WP_009575878.1">
    <property type="nucleotide sequence ID" value="NZ_AEIG01000044.1"/>
</dbReference>
<dbReference type="EMBL" id="AEIG01000044">
    <property type="protein sequence ID" value="EGG29571.1"/>
    <property type="molecule type" value="Genomic_DNA"/>
</dbReference>
<protein>
    <recommendedName>
        <fullName evidence="2 6">S-formylglutathione hydrolase</fullName>
        <ecNumber evidence="2 6">3.1.2.12</ecNumber>
    </recommendedName>
</protein>
<reference evidence="8 9" key="1">
    <citation type="journal article" date="2011" name="J. Bacteriol.">
        <title>Genome sequence of strain IMCC3088, a proteorhodopsin-containing marine bacterium belonging to the OM60/NOR5 clade.</title>
        <authorList>
            <person name="Jang Y."/>
            <person name="Oh H.M."/>
            <person name="Kang I."/>
            <person name="Lee K."/>
            <person name="Yang S.J."/>
            <person name="Cho J.C."/>
        </authorList>
    </citation>
    <scope>NUCLEOTIDE SEQUENCE [LARGE SCALE GENOMIC DNA]</scope>
    <source>
        <strain evidence="8 9">IMCC3088</strain>
    </source>
</reference>
<evidence type="ECO:0000256" key="6">
    <source>
        <dbReference type="NCBIfam" id="TIGR02821"/>
    </source>
</evidence>
<dbReference type="GO" id="GO:0052689">
    <property type="term" value="F:carboxylic ester hydrolase activity"/>
    <property type="evidence" value="ECO:0007669"/>
    <property type="project" value="UniProtKB-KW"/>
</dbReference>
<accession>F3L280</accession>
<dbReference type="EC" id="3.1.2.12" evidence="2 6"/>
<dbReference type="STRING" id="2518989.IMCC3088_1647"/>
<evidence type="ECO:0000313" key="9">
    <source>
        <dbReference type="Proteomes" id="UP000005615"/>
    </source>
</evidence>